<evidence type="ECO:0000256" key="1">
    <source>
        <dbReference type="SAM" id="Phobius"/>
    </source>
</evidence>
<name>A0A2P2NWB8_RHIMU</name>
<evidence type="ECO:0000313" key="2">
    <source>
        <dbReference type="EMBL" id="MBX46782.1"/>
    </source>
</evidence>
<dbReference type="AlphaFoldDB" id="A0A2P2NWB8"/>
<keyword evidence="1" id="KW-0812">Transmembrane</keyword>
<reference evidence="2" key="1">
    <citation type="submission" date="2018-02" db="EMBL/GenBank/DDBJ databases">
        <title>Rhizophora mucronata_Transcriptome.</title>
        <authorList>
            <person name="Meera S.P."/>
            <person name="Sreeshan A."/>
            <person name="Augustine A."/>
        </authorList>
    </citation>
    <scope>NUCLEOTIDE SEQUENCE</scope>
    <source>
        <tissue evidence="2">Leaf</tissue>
    </source>
</reference>
<keyword evidence="1" id="KW-0472">Membrane</keyword>
<proteinExistence type="predicted"/>
<sequence>MQENDKAQRNLLTNPTDNFAKSCFRRSFFFAFLLFFSPVILVFLRFLGNQTQK</sequence>
<organism evidence="2">
    <name type="scientific">Rhizophora mucronata</name>
    <name type="common">Asiatic mangrove</name>
    <dbReference type="NCBI Taxonomy" id="61149"/>
    <lineage>
        <taxon>Eukaryota</taxon>
        <taxon>Viridiplantae</taxon>
        <taxon>Streptophyta</taxon>
        <taxon>Embryophyta</taxon>
        <taxon>Tracheophyta</taxon>
        <taxon>Spermatophyta</taxon>
        <taxon>Magnoliopsida</taxon>
        <taxon>eudicotyledons</taxon>
        <taxon>Gunneridae</taxon>
        <taxon>Pentapetalae</taxon>
        <taxon>rosids</taxon>
        <taxon>fabids</taxon>
        <taxon>Malpighiales</taxon>
        <taxon>Rhizophoraceae</taxon>
        <taxon>Rhizophora</taxon>
    </lineage>
</organism>
<protein>
    <submittedName>
        <fullName evidence="2">Uncharacterized protein</fullName>
    </submittedName>
</protein>
<dbReference type="EMBL" id="GGEC01066298">
    <property type="protein sequence ID" value="MBX46782.1"/>
    <property type="molecule type" value="Transcribed_RNA"/>
</dbReference>
<accession>A0A2P2NWB8</accession>
<keyword evidence="1" id="KW-1133">Transmembrane helix</keyword>
<feature type="transmembrane region" description="Helical" evidence="1">
    <location>
        <begin position="28"/>
        <end position="47"/>
    </location>
</feature>